<keyword evidence="3" id="KW-0963">Cytoplasm</keyword>
<comment type="function">
    <text evidence="8">The phosphoenolpyruvate-dependent sugar phosphotransferase system (sugar PTS), a major carbohydrate active transport system, catalyzes the phosphorylation of incoming sugar substrates concomitantly with their translocation across the cell membrane. The enzyme II UlaABC PTS system is involved in ascorbate transport.</text>
</comment>
<evidence type="ECO:0000256" key="4">
    <source>
        <dbReference type="ARBA" id="ARBA00022553"/>
    </source>
</evidence>
<dbReference type="SUPFAM" id="SSF55804">
    <property type="entry name" value="Phoshotransferase/anion transport protein"/>
    <property type="match status" value="1"/>
</dbReference>
<evidence type="ECO:0000256" key="5">
    <source>
        <dbReference type="ARBA" id="ARBA00022679"/>
    </source>
</evidence>
<dbReference type="GO" id="GO:0016301">
    <property type="term" value="F:kinase activity"/>
    <property type="evidence" value="ECO:0007669"/>
    <property type="project" value="UniProtKB-KW"/>
</dbReference>
<evidence type="ECO:0000256" key="9">
    <source>
        <dbReference type="ARBA" id="ARBA00041175"/>
    </source>
</evidence>
<evidence type="ECO:0000256" key="8">
    <source>
        <dbReference type="ARBA" id="ARBA00037387"/>
    </source>
</evidence>
<sequence length="150" mass="16416">MISNFLNESTIQLQLEAKNMEESIALAAKPLVENGSILEGYIDQMVNAVKELGPYIVIVPGFALAHGRPSENVIKQSMSMATFKTPVIFGHESNDPVTTVMVIASPDDGGHVDALASVSKLLLNEAFMTTLKNTNDVREIMRYFEEDGNE</sequence>
<dbReference type="PANTHER" id="PTHR36203:SF1">
    <property type="entry name" value="ASCORBATE-SPECIFIC PTS SYSTEM EIIA COMPONENT"/>
    <property type="match status" value="1"/>
</dbReference>
<evidence type="ECO:0000256" key="7">
    <source>
        <dbReference type="ARBA" id="ARBA00022777"/>
    </source>
</evidence>
<keyword evidence="6" id="KW-0598">Phosphotransferase system</keyword>
<dbReference type="Pfam" id="PF00359">
    <property type="entry name" value="PTS_EIIA_2"/>
    <property type="match status" value="1"/>
</dbReference>
<gene>
    <name evidence="12" type="primary">ulaC</name>
    <name evidence="12" type="ORF">ELLFYP34_01194</name>
</gene>
<accession>A0A6N3HFN6</accession>
<feature type="domain" description="PTS EIIA type-2" evidence="11">
    <location>
        <begin position="4"/>
        <end position="147"/>
    </location>
</feature>
<protein>
    <recommendedName>
        <fullName evidence="9">Ascorbate-specific PTS system EIIA component</fullName>
    </recommendedName>
    <alternativeName>
        <fullName evidence="10">Ascorbate-specific phosphotransferase enzyme IIA component</fullName>
    </alternativeName>
</protein>
<dbReference type="GO" id="GO:0009401">
    <property type="term" value="P:phosphoenolpyruvate-dependent sugar phosphotransferase system"/>
    <property type="evidence" value="ECO:0007669"/>
    <property type="project" value="UniProtKB-KW"/>
</dbReference>
<dbReference type="PROSITE" id="PS51094">
    <property type="entry name" value="PTS_EIIA_TYPE_2"/>
    <property type="match status" value="1"/>
</dbReference>
<evidence type="ECO:0000313" key="12">
    <source>
        <dbReference type="EMBL" id="VYU75093.1"/>
    </source>
</evidence>
<dbReference type="EMBL" id="CACRTR010000023">
    <property type="protein sequence ID" value="VYU75093.1"/>
    <property type="molecule type" value="Genomic_DNA"/>
</dbReference>
<evidence type="ECO:0000256" key="6">
    <source>
        <dbReference type="ARBA" id="ARBA00022683"/>
    </source>
</evidence>
<name>A0A6N3HFN6_EUBLI</name>
<organism evidence="12">
    <name type="scientific">Eubacterium limosum</name>
    <dbReference type="NCBI Taxonomy" id="1736"/>
    <lineage>
        <taxon>Bacteria</taxon>
        <taxon>Bacillati</taxon>
        <taxon>Bacillota</taxon>
        <taxon>Clostridia</taxon>
        <taxon>Eubacteriales</taxon>
        <taxon>Eubacteriaceae</taxon>
        <taxon>Eubacterium</taxon>
    </lineage>
</organism>
<evidence type="ECO:0000256" key="10">
    <source>
        <dbReference type="ARBA" id="ARBA00042072"/>
    </source>
</evidence>
<keyword evidence="2" id="KW-0813">Transport</keyword>
<dbReference type="GO" id="GO:0005737">
    <property type="term" value="C:cytoplasm"/>
    <property type="evidence" value="ECO:0007669"/>
    <property type="project" value="UniProtKB-SubCell"/>
</dbReference>
<dbReference type="InterPro" id="IPR002178">
    <property type="entry name" value="PTS_EIIA_type-2_dom"/>
</dbReference>
<comment type="subcellular location">
    <subcellularLocation>
        <location evidence="1">Cytoplasm</location>
    </subcellularLocation>
</comment>
<reference evidence="12" key="1">
    <citation type="submission" date="2019-11" db="EMBL/GenBank/DDBJ databases">
        <authorList>
            <person name="Feng L."/>
        </authorList>
    </citation>
    <scope>NUCLEOTIDE SEQUENCE</scope>
    <source>
        <strain evidence="12">ElimosumLFYP34</strain>
    </source>
</reference>
<evidence type="ECO:0000259" key="11">
    <source>
        <dbReference type="PROSITE" id="PS51094"/>
    </source>
</evidence>
<proteinExistence type="predicted"/>
<evidence type="ECO:0000256" key="3">
    <source>
        <dbReference type="ARBA" id="ARBA00022490"/>
    </source>
</evidence>
<dbReference type="Gene3D" id="3.40.930.10">
    <property type="entry name" value="Mannitol-specific EII, Chain A"/>
    <property type="match status" value="1"/>
</dbReference>
<dbReference type="PANTHER" id="PTHR36203">
    <property type="entry name" value="ASCORBATE-SPECIFIC PTS SYSTEM EIIA COMPONENT"/>
    <property type="match status" value="1"/>
</dbReference>
<evidence type="ECO:0000256" key="1">
    <source>
        <dbReference type="ARBA" id="ARBA00004496"/>
    </source>
</evidence>
<keyword evidence="4" id="KW-0597">Phosphoprotein</keyword>
<dbReference type="AlphaFoldDB" id="A0A6N3HFN6"/>
<dbReference type="InterPro" id="IPR016152">
    <property type="entry name" value="PTrfase/Anion_transptr"/>
</dbReference>
<keyword evidence="5 12" id="KW-0808">Transferase</keyword>
<dbReference type="InterPro" id="IPR051351">
    <property type="entry name" value="Ascorbate-PTS_EIIA_comp"/>
</dbReference>
<evidence type="ECO:0000256" key="2">
    <source>
        <dbReference type="ARBA" id="ARBA00022448"/>
    </source>
</evidence>
<keyword evidence="7" id="KW-0418">Kinase</keyword>